<dbReference type="Proteomes" id="UP000035368">
    <property type="component" value="Chromosome"/>
</dbReference>
<dbReference type="InterPro" id="IPR001761">
    <property type="entry name" value="Peripla_BP/Lac1_sug-bd_dom"/>
</dbReference>
<evidence type="ECO:0000256" key="3">
    <source>
        <dbReference type="ARBA" id="ARBA00023163"/>
    </source>
</evidence>
<organism evidence="5 6">
    <name type="scientific">Corynebacterium epidermidicanis</name>
    <dbReference type="NCBI Taxonomy" id="1050174"/>
    <lineage>
        <taxon>Bacteria</taxon>
        <taxon>Bacillati</taxon>
        <taxon>Actinomycetota</taxon>
        <taxon>Actinomycetes</taxon>
        <taxon>Mycobacteriales</taxon>
        <taxon>Corynebacteriaceae</taxon>
        <taxon>Corynebacterium</taxon>
    </lineage>
</organism>
<dbReference type="CDD" id="cd01392">
    <property type="entry name" value="HTH_LacI"/>
    <property type="match status" value="1"/>
</dbReference>
<dbReference type="PANTHER" id="PTHR30146:SF138">
    <property type="entry name" value="TRANSCRIPTIONAL REGULATORY PROTEIN"/>
    <property type="match status" value="1"/>
</dbReference>
<dbReference type="AlphaFoldDB" id="A0A0G3GRY2"/>
<sequence length="366" mass="39269">MSKRRSGRGTLASLAAELGVSRTTVSNAYNRPEQLSPALREKILATAERIGYPGPDPTARSLRTRRTDTIGVLFTDHLSYAFEDLASVDFLAGMAEASFGSHVSLTLIPAGPDGESGINPPQLLSRAVVDGFVVYSVACDDPYLEAARMRRLPIVVCDQPNDTDLPFVGIDDREAIKPAAEAVLAAGHRNIGILAIRLDRKRNDGPVDEARLASARLHVQQARVQGALEVLAAAGIDPNSVPVVERHINDAPNNIDAARELLETHPELTAVICTTDSMALGVLEYARQRGIRVPEDLSVTGFDGISTALQRDVTTIIQPNRAKGAAAGHMLHLLIDAHLADREVEVPRKILKTSFYAGSTVASARS</sequence>
<dbReference type="InterPro" id="IPR028082">
    <property type="entry name" value="Peripla_BP_I"/>
</dbReference>
<dbReference type="SMART" id="SM00354">
    <property type="entry name" value="HTH_LACI"/>
    <property type="match status" value="1"/>
</dbReference>
<feature type="domain" description="HTH lacI-type" evidence="4">
    <location>
        <begin position="10"/>
        <end position="64"/>
    </location>
</feature>
<evidence type="ECO:0000259" key="4">
    <source>
        <dbReference type="PROSITE" id="PS50932"/>
    </source>
</evidence>
<proteinExistence type="predicted"/>
<dbReference type="GO" id="GO:0003700">
    <property type="term" value="F:DNA-binding transcription factor activity"/>
    <property type="evidence" value="ECO:0007669"/>
    <property type="project" value="TreeGrafter"/>
</dbReference>
<dbReference type="PATRIC" id="fig|1050174.4.peg.2136"/>
<evidence type="ECO:0000256" key="1">
    <source>
        <dbReference type="ARBA" id="ARBA00023015"/>
    </source>
</evidence>
<dbReference type="EMBL" id="CP011541">
    <property type="protein sequence ID" value="AKK03951.1"/>
    <property type="molecule type" value="Genomic_DNA"/>
</dbReference>
<dbReference type="OrthoDB" id="5171752at2"/>
<protein>
    <submittedName>
        <fullName evidence="5">Transcriptional regulator, LacI family</fullName>
    </submittedName>
</protein>
<gene>
    <name evidence="5" type="ORF">CEPID_10610</name>
</gene>
<keyword evidence="2" id="KW-0238">DNA-binding</keyword>
<reference evidence="5 6" key="1">
    <citation type="submission" date="2015-05" db="EMBL/GenBank/DDBJ databases">
        <title>Complete genome sequence of Corynebacterium epidermidicanis DSM 45586, isolated from the skin of a dog suffering from pruritus.</title>
        <authorList>
            <person name="Ruckert C."/>
            <person name="Albersmeier A."/>
            <person name="Winkler A."/>
            <person name="Tauch A."/>
        </authorList>
    </citation>
    <scope>NUCLEOTIDE SEQUENCE [LARGE SCALE GENOMIC DNA]</scope>
    <source>
        <strain evidence="5 6">DSM 45586</strain>
    </source>
</reference>
<keyword evidence="3" id="KW-0804">Transcription</keyword>
<evidence type="ECO:0000313" key="6">
    <source>
        <dbReference type="Proteomes" id="UP000035368"/>
    </source>
</evidence>
<dbReference type="Gene3D" id="3.40.50.2300">
    <property type="match status" value="2"/>
</dbReference>
<dbReference type="InterPro" id="IPR000843">
    <property type="entry name" value="HTH_LacI"/>
</dbReference>
<evidence type="ECO:0000313" key="5">
    <source>
        <dbReference type="EMBL" id="AKK03951.1"/>
    </source>
</evidence>
<dbReference type="KEGG" id="cei:CEPID_10610"/>
<dbReference type="SUPFAM" id="SSF53822">
    <property type="entry name" value="Periplasmic binding protein-like I"/>
    <property type="match status" value="1"/>
</dbReference>
<keyword evidence="6" id="KW-1185">Reference proteome</keyword>
<dbReference type="GO" id="GO:0000976">
    <property type="term" value="F:transcription cis-regulatory region binding"/>
    <property type="evidence" value="ECO:0007669"/>
    <property type="project" value="TreeGrafter"/>
</dbReference>
<dbReference type="CDD" id="cd06279">
    <property type="entry name" value="PBP1_LacI-like"/>
    <property type="match status" value="1"/>
</dbReference>
<dbReference type="PROSITE" id="PS50932">
    <property type="entry name" value="HTH_LACI_2"/>
    <property type="match status" value="1"/>
</dbReference>
<evidence type="ECO:0000256" key="2">
    <source>
        <dbReference type="ARBA" id="ARBA00023125"/>
    </source>
</evidence>
<dbReference type="PANTHER" id="PTHR30146">
    <property type="entry name" value="LACI-RELATED TRANSCRIPTIONAL REPRESSOR"/>
    <property type="match status" value="1"/>
</dbReference>
<dbReference type="SUPFAM" id="SSF47413">
    <property type="entry name" value="lambda repressor-like DNA-binding domains"/>
    <property type="match status" value="1"/>
</dbReference>
<dbReference type="RefSeq" id="WP_047240876.1">
    <property type="nucleotide sequence ID" value="NZ_CP011541.1"/>
</dbReference>
<keyword evidence="1" id="KW-0805">Transcription regulation</keyword>
<accession>A0A0G3GRY2</accession>
<dbReference type="InterPro" id="IPR010982">
    <property type="entry name" value="Lambda_DNA-bd_dom_sf"/>
</dbReference>
<dbReference type="Gene3D" id="1.10.260.40">
    <property type="entry name" value="lambda repressor-like DNA-binding domains"/>
    <property type="match status" value="1"/>
</dbReference>
<dbReference type="STRING" id="1050174.CEPID_10610"/>
<dbReference type="Pfam" id="PF00532">
    <property type="entry name" value="Peripla_BP_1"/>
    <property type="match status" value="1"/>
</dbReference>
<name>A0A0G3GRY2_9CORY</name>